<dbReference type="InterPro" id="IPR050490">
    <property type="entry name" value="Bact_solute-bd_prot1"/>
</dbReference>
<dbReference type="PANTHER" id="PTHR43649">
    <property type="entry name" value="ARABINOSE-BINDING PROTEIN-RELATED"/>
    <property type="match status" value="1"/>
</dbReference>
<dbReference type="Gene3D" id="3.40.190.10">
    <property type="entry name" value="Periplasmic binding protein-like II"/>
    <property type="match status" value="1"/>
</dbReference>
<keyword evidence="2" id="KW-1185">Reference proteome</keyword>
<name>A0A1M7YDY6_9FIRM</name>
<dbReference type="Pfam" id="PF13416">
    <property type="entry name" value="SBP_bac_8"/>
    <property type="match status" value="1"/>
</dbReference>
<dbReference type="EMBL" id="FRFD01000008">
    <property type="protein sequence ID" value="SHO50847.1"/>
    <property type="molecule type" value="Genomic_DNA"/>
</dbReference>
<proteinExistence type="predicted"/>
<accession>A0A1M7YDY6</accession>
<dbReference type="RefSeq" id="WP_073589583.1">
    <property type="nucleotide sequence ID" value="NZ_FRFD01000008.1"/>
</dbReference>
<sequence>MKKNIIILSLISSLAILYLSGCSGEVKQTNKELTVYIGHRESEMKNAVAAYEQKYPEVKVNVIESKLTDKLNEQATLDEESSFLSELMNGKGADVFLIRDFWDMDKIKKTGMLADLSEFYDKDTELDKENYQQTVMDSALYEGKRLYIPINYSMPLLLSTKSALEKEDFNVQNCKDFVSFLKETEKWREHKSPERRLFRMDITATNSIIWAGYDLVDFNTKKINLDSEDIKEYFEWCKKVRAEDKANYIFGNLEGAAALKNGEILFENETMYNPYDDMVMNIRAINTFDEPVLLPVRNLTGGITANIQTAVGVRGNSANKQNAYNFIKVLLSDEVQKAPGTQFKGAIPVSYKVMEDIVYPPGSNSTFGEEIHGFPIVCPEFTKEQQDEYMKYTKEINMACFRPKWRDKLMEAMQPYLKGEMSYDECIKQAKEQVELYLSE</sequence>
<reference evidence="1 2" key="1">
    <citation type="submission" date="2016-12" db="EMBL/GenBank/DDBJ databases">
        <authorList>
            <person name="Song W.-J."/>
            <person name="Kurnit D.M."/>
        </authorList>
    </citation>
    <scope>NUCLEOTIDE SEQUENCE [LARGE SCALE GENOMIC DNA]</scope>
    <source>
        <strain evidence="1 2">DSM 12503</strain>
    </source>
</reference>
<evidence type="ECO:0000313" key="1">
    <source>
        <dbReference type="EMBL" id="SHO50847.1"/>
    </source>
</evidence>
<dbReference type="Proteomes" id="UP000184612">
    <property type="component" value="Unassembled WGS sequence"/>
</dbReference>
<evidence type="ECO:0000313" key="2">
    <source>
        <dbReference type="Proteomes" id="UP000184612"/>
    </source>
</evidence>
<dbReference type="InterPro" id="IPR006059">
    <property type="entry name" value="SBP"/>
</dbReference>
<dbReference type="STRING" id="1121345.SAMN02745217_02935"/>
<organism evidence="1 2">
    <name type="scientific">Anaerocolumna xylanovorans DSM 12503</name>
    <dbReference type="NCBI Taxonomy" id="1121345"/>
    <lineage>
        <taxon>Bacteria</taxon>
        <taxon>Bacillati</taxon>
        <taxon>Bacillota</taxon>
        <taxon>Clostridia</taxon>
        <taxon>Lachnospirales</taxon>
        <taxon>Lachnospiraceae</taxon>
        <taxon>Anaerocolumna</taxon>
    </lineage>
</organism>
<gene>
    <name evidence="1" type="ORF">SAMN02745217_02935</name>
</gene>
<dbReference type="SUPFAM" id="SSF53850">
    <property type="entry name" value="Periplasmic binding protein-like II"/>
    <property type="match status" value="1"/>
</dbReference>
<protein>
    <submittedName>
        <fullName evidence="1">ABC-type glycerol-3-phosphate transport system, substrate-binding protein</fullName>
    </submittedName>
</protein>
<dbReference type="AlphaFoldDB" id="A0A1M7YDY6"/>
<dbReference type="PANTHER" id="PTHR43649:SF12">
    <property type="entry name" value="DIACETYLCHITOBIOSE BINDING PROTEIN DASA"/>
    <property type="match status" value="1"/>
</dbReference>